<evidence type="ECO:0000313" key="2">
    <source>
        <dbReference type="EMBL" id="TDO49209.1"/>
    </source>
</evidence>
<keyword evidence="3" id="KW-1185">Reference proteome</keyword>
<name>A0A4R6KEY8_9ACTN</name>
<dbReference type="InterPro" id="IPR007076">
    <property type="entry name" value="TfoX_N"/>
</dbReference>
<reference evidence="2 3" key="1">
    <citation type="submission" date="2019-03" db="EMBL/GenBank/DDBJ databases">
        <title>Genomic Encyclopedia of Type Strains, Phase III (KMG-III): the genomes of soil and plant-associated and newly described type strains.</title>
        <authorList>
            <person name="Whitman W."/>
        </authorList>
    </citation>
    <scope>NUCLEOTIDE SEQUENCE [LARGE SCALE GENOMIC DNA]</scope>
    <source>
        <strain evidence="2 3">VKM Ac-2527</strain>
    </source>
</reference>
<sequence>MAYDEELAERIRALLSDEPGVREQKMFGGLGFLVDGHMAVAASSQGGLLARVDPTEGEKLLAKPHVQLMEMGGRKMSGWLRVDIEALRTKRQLGPWVDRGVAYARSLPPK</sequence>
<dbReference type="Pfam" id="PF04993">
    <property type="entry name" value="TfoX_N"/>
    <property type="match status" value="1"/>
</dbReference>
<dbReference type="SUPFAM" id="SSF159894">
    <property type="entry name" value="YgaC/TfoX-N like"/>
    <property type="match status" value="1"/>
</dbReference>
<gene>
    <name evidence="2" type="ORF">EV643_106178</name>
</gene>
<dbReference type="Proteomes" id="UP000295388">
    <property type="component" value="Unassembled WGS sequence"/>
</dbReference>
<organism evidence="2 3">
    <name type="scientific">Kribbella caucasensis</name>
    <dbReference type="NCBI Taxonomy" id="2512215"/>
    <lineage>
        <taxon>Bacteria</taxon>
        <taxon>Bacillati</taxon>
        <taxon>Actinomycetota</taxon>
        <taxon>Actinomycetes</taxon>
        <taxon>Propionibacteriales</taxon>
        <taxon>Kribbellaceae</taxon>
        <taxon>Kribbella</taxon>
    </lineage>
</organism>
<accession>A0A4R6KEY8</accession>
<proteinExistence type="predicted"/>
<dbReference type="OrthoDB" id="214902at2"/>
<dbReference type="Gene3D" id="3.30.1460.30">
    <property type="entry name" value="YgaC/TfoX-N like chaperone"/>
    <property type="match status" value="1"/>
</dbReference>
<dbReference type="AlphaFoldDB" id="A0A4R6KEY8"/>
<comment type="caution">
    <text evidence="2">The sequence shown here is derived from an EMBL/GenBank/DDBJ whole genome shotgun (WGS) entry which is preliminary data.</text>
</comment>
<feature type="domain" description="TfoX N-terminal" evidence="1">
    <location>
        <begin position="14"/>
        <end position="102"/>
    </location>
</feature>
<evidence type="ECO:0000259" key="1">
    <source>
        <dbReference type="Pfam" id="PF04993"/>
    </source>
</evidence>
<evidence type="ECO:0000313" key="3">
    <source>
        <dbReference type="Proteomes" id="UP000295388"/>
    </source>
</evidence>
<protein>
    <submittedName>
        <fullName evidence="2">TfoX/Sxy family transcriptional regulator of competence genes</fullName>
    </submittedName>
</protein>
<dbReference type="EMBL" id="SNWQ01000006">
    <property type="protein sequence ID" value="TDO49209.1"/>
    <property type="molecule type" value="Genomic_DNA"/>
</dbReference>
<dbReference type="RefSeq" id="WP_133800594.1">
    <property type="nucleotide sequence ID" value="NZ_SNWQ01000006.1"/>
</dbReference>